<dbReference type="EMBL" id="CADEAL010000867">
    <property type="protein sequence ID" value="CAB1426190.1"/>
    <property type="molecule type" value="Genomic_DNA"/>
</dbReference>
<organism evidence="2 3">
    <name type="scientific">Pleuronectes platessa</name>
    <name type="common">European plaice</name>
    <dbReference type="NCBI Taxonomy" id="8262"/>
    <lineage>
        <taxon>Eukaryota</taxon>
        <taxon>Metazoa</taxon>
        <taxon>Chordata</taxon>
        <taxon>Craniata</taxon>
        <taxon>Vertebrata</taxon>
        <taxon>Euteleostomi</taxon>
        <taxon>Actinopterygii</taxon>
        <taxon>Neopterygii</taxon>
        <taxon>Teleostei</taxon>
        <taxon>Neoteleostei</taxon>
        <taxon>Acanthomorphata</taxon>
        <taxon>Carangaria</taxon>
        <taxon>Pleuronectiformes</taxon>
        <taxon>Pleuronectoidei</taxon>
        <taxon>Pleuronectidae</taxon>
        <taxon>Pleuronectes</taxon>
    </lineage>
</organism>
<gene>
    <name evidence="2" type="ORF">PLEPLA_LOCUS14125</name>
</gene>
<keyword evidence="3" id="KW-1185">Reference proteome</keyword>
<protein>
    <submittedName>
        <fullName evidence="2">Uncharacterized protein</fullName>
    </submittedName>
</protein>
<feature type="compositionally biased region" description="Low complexity" evidence="1">
    <location>
        <begin position="12"/>
        <end position="21"/>
    </location>
</feature>
<accession>A0A9N7U883</accession>
<comment type="caution">
    <text evidence="2">The sequence shown here is derived from an EMBL/GenBank/DDBJ whole genome shotgun (WGS) entry which is preliminary data.</text>
</comment>
<evidence type="ECO:0000313" key="2">
    <source>
        <dbReference type="EMBL" id="CAB1426190.1"/>
    </source>
</evidence>
<proteinExistence type="predicted"/>
<reference evidence="2" key="1">
    <citation type="submission" date="2020-03" db="EMBL/GenBank/DDBJ databases">
        <authorList>
            <person name="Weist P."/>
        </authorList>
    </citation>
    <scope>NUCLEOTIDE SEQUENCE</scope>
</reference>
<sequence length="115" mass="12270">MSAGKRREDRLSFPFPSSLPTSPDPPSPSSSYQCGACVLENCAVRRFGVRSKTYQDQSCTASGSISPLTAKLSSGGDQTDVCLGQGVQHLDPEQESYSCCCSQESGCHHHPHGSF</sequence>
<dbReference type="AlphaFoldDB" id="A0A9N7U883"/>
<feature type="region of interest" description="Disordered" evidence="1">
    <location>
        <begin position="1"/>
        <end position="32"/>
    </location>
</feature>
<evidence type="ECO:0000313" key="3">
    <source>
        <dbReference type="Proteomes" id="UP001153269"/>
    </source>
</evidence>
<dbReference type="Proteomes" id="UP001153269">
    <property type="component" value="Unassembled WGS sequence"/>
</dbReference>
<feature type="compositionally biased region" description="Basic and acidic residues" evidence="1">
    <location>
        <begin position="1"/>
        <end position="11"/>
    </location>
</feature>
<name>A0A9N7U883_PLEPL</name>
<evidence type="ECO:0000256" key="1">
    <source>
        <dbReference type="SAM" id="MobiDB-lite"/>
    </source>
</evidence>